<dbReference type="EMBL" id="QYCY01000001">
    <property type="protein sequence ID" value="RLV81436.1"/>
    <property type="molecule type" value="Genomic_DNA"/>
</dbReference>
<reference evidence="7 8" key="1">
    <citation type="journal article" date="2018" name="J. Biol. Chem.">
        <title>Discovery of the actinoplanic acid pathway in Streptomyces rapamycinicus reveals a genetically conserved synergism with rapamycin.</title>
        <authorList>
            <person name="Mrak P."/>
            <person name="Krastel P."/>
            <person name="Pivk Lukancic P."/>
            <person name="Tao J."/>
            <person name="Pistorius D."/>
            <person name="Moore C.M."/>
        </authorList>
    </citation>
    <scope>NUCLEOTIDE SEQUENCE [LARGE SCALE GENOMIC DNA]</scope>
    <source>
        <strain evidence="7 8">NRRL 5491</strain>
    </source>
</reference>
<keyword evidence="5" id="KW-1133">Transmembrane helix</keyword>
<evidence type="ECO:0000256" key="1">
    <source>
        <dbReference type="ARBA" id="ARBA00008874"/>
    </source>
</evidence>
<evidence type="ECO:0000256" key="3">
    <source>
        <dbReference type="ARBA" id="ARBA00022840"/>
    </source>
</evidence>
<dbReference type="KEGG" id="src:M271_19895"/>
<dbReference type="eggNOG" id="COG0515">
    <property type="taxonomic scope" value="Bacteria"/>
</dbReference>
<dbReference type="InterPro" id="IPR000719">
    <property type="entry name" value="Prot_kinase_dom"/>
</dbReference>
<keyword evidence="5" id="KW-0472">Membrane</keyword>
<evidence type="ECO:0000256" key="4">
    <source>
        <dbReference type="SAM" id="MobiDB-lite"/>
    </source>
</evidence>
<dbReference type="Gene3D" id="3.30.200.20">
    <property type="entry name" value="Phosphorylase Kinase, domain 1"/>
    <property type="match status" value="1"/>
</dbReference>
<feature type="transmembrane region" description="Helical" evidence="5">
    <location>
        <begin position="336"/>
        <end position="354"/>
    </location>
</feature>
<dbReference type="STRING" id="1343740.M271_19895"/>
<protein>
    <recommendedName>
        <fullName evidence="6">Protein kinase domain-containing protein</fullName>
    </recommendedName>
</protein>
<dbReference type="PANTHER" id="PTHR45832:SF22">
    <property type="entry name" value="SERINE_THREONINE-PROTEIN KINASE SAMKA-RELATED"/>
    <property type="match status" value="1"/>
</dbReference>
<dbReference type="InterPro" id="IPR011009">
    <property type="entry name" value="Kinase-like_dom_sf"/>
</dbReference>
<sequence length="427" mass="45038">MGSVIGGRYLLRDGPVAGARGEVRSAYDTRLDRKVALKRVRSRVWYGHTERARNEVGILGKVGHPNLAAVYDIVPCRGGNEFWWVSEHLPESMAGKPPIPLAEAADVGARIAGALAALHAEGHVYGDVTPDSIGIADDGTVKLTGLDVVRQISGLKDTIDADVVICHSRFAAPEVLRGFHPEPASDVYSLGATIYALVVGRSPYDAEVGLARGAVQAVGTALGSRADDVRVAAEVGPLRDVLVALLQPDFRDRPEAAEAQKCLREGAAARGGAELGIALEERARISREPLTQDPFFQASSPAPTTIPETAPEGRRPWGRVVRDAVCRPHRLRVMSGVLLCMALLLMTAVCGIYVPPPGKDSTGGDSQAFGSNDAATLITALGTLFSGVGALLAGGAAWYLARREHRPSEPRADPNPPADPPGGDGYL</sequence>
<accession>A0A0A0NE70</accession>
<feature type="transmembrane region" description="Helical" evidence="5">
    <location>
        <begin position="374"/>
        <end position="401"/>
    </location>
</feature>
<dbReference type="HOGENOM" id="CLU_000288_63_44_11"/>
<keyword evidence="2" id="KW-0547">Nucleotide-binding</keyword>
<name>A0A0A0NE70_STRRN</name>
<dbReference type="SMART" id="SM00220">
    <property type="entry name" value="S_TKc"/>
    <property type="match status" value="1"/>
</dbReference>
<feature type="region of interest" description="Disordered" evidence="4">
    <location>
        <begin position="404"/>
        <end position="427"/>
    </location>
</feature>
<keyword evidence="5" id="KW-0812">Transmembrane</keyword>
<feature type="domain" description="Protein kinase" evidence="6">
    <location>
        <begin position="9"/>
        <end position="263"/>
    </location>
</feature>
<comment type="caution">
    <text evidence="7">The sequence shown here is derived from an EMBL/GenBank/DDBJ whole genome shotgun (WGS) entry which is preliminary data.</text>
</comment>
<dbReference type="Gene3D" id="1.10.510.10">
    <property type="entry name" value="Transferase(Phosphotransferase) domain 1"/>
    <property type="match status" value="1"/>
</dbReference>
<keyword evidence="3" id="KW-0067">ATP-binding</keyword>
<feature type="region of interest" description="Disordered" evidence="4">
    <location>
        <begin position="293"/>
        <end position="314"/>
    </location>
</feature>
<organism evidence="7 8">
    <name type="scientific">Streptomyces rapamycinicus (strain ATCC 29253 / DSM 41530 / NRRL 5491 / AYB-994)</name>
    <name type="common">Streptomyces hygroscopicus (strain ATCC 29253)</name>
    <dbReference type="NCBI Taxonomy" id="1343740"/>
    <lineage>
        <taxon>Bacteria</taxon>
        <taxon>Bacillati</taxon>
        <taxon>Actinomycetota</taxon>
        <taxon>Actinomycetes</taxon>
        <taxon>Kitasatosporales</taxon>
        <taxon>Streptomycetaceae</taxon>
        <taxon>Streptomyces</taxon>
        <taxon>Streptomyces violaceusniger group</taxon>
    </lineage>
</organism>
<dbReference type="Proteomes" id="UP000281594">
    <property type="component" value="Unassembled WGS sequence"/>
</dbReference>
<evidence type="ECO:0000313" key="7">
    <source>
        <dbReference type="EMBL" id="RLV81436.1"/>
    </source>
</evidence>
<proteinExistence type="inferred from homology"/>
<dbReference type="InterPro" id="IPR051931">
    <property type="entry name" value="PAK3-like"/>
</dbReference>
<dbReference type="AlphaFoldDB" id="A0A0A0NE70"/>
<dbReference type="GO" id="GO:0005524">
    <property type="term" value="F:ATP binding"/>
    <property type="evidence" value="ECO:0007669"/>
    <property type="project" value="UniProtKB-KW"/>
</dbReference>
<dbReference type="RefSeq" id="WP_020868959.1">
    <property type="nucleotide sequence ID" value="NC_022785.1"/>
</dbReference>
<dbReference type="PANTHER" id="PTHR45832">
    <property type="entry name" value="SERINE/THREONINE-PROTEIN KINASE SAMKA-RELATED-RELATED"/>
    <property type="match status" value="1"/>
</dbReference>
<evidence type="ECO:0000256" key="2">
    <source>
        <dbReference type="ARBA" id="ARBA00022741"/>
    </source>
</evidence>
<dbReference type="SUPFAM" id="SSF56112">
    <property type="entry name" value="Protein kinase-like (PK-like)"/>
    <property type="match status" value="1"/>
</dbReference>
<dbReference type="CDD" id="cd14014">
    <property type="entry name" value="STKc_PknB_like"/>
    <property type="match status" value="1"/>
</dbReference>
<dbReference type="Pfam" id="PF00069">
    <property type="entry name" value="Pkinase"/>
    <property type="match status" value="1"/>
</dbReference>
<comment type="similarity">
    <text evidence="1">Belongs to the protein kinase superfamily. STE Ser/Thr protein kinase family. STE20 subfamily.</text>
</comment>
<gene>
    <name evidence="7" type="ORF">D3C57_123665</name>
</gene>
<evidence type="ECO:0000313" key="8">
    <source>
        <dbReference type="Proteomes" id="UP000281594"/>
    </source>
</evidence>
<evidence type="ECO:0000259" key="6">
    <source>
        <dbReference type="PROSITE" id="PS50011"/>
    </source>
</evidence>
<feature type="compositionally biased region" description="Low complexity" evidence="4">
    <location>
        <begin position="298"/>
        <end position="310"/>
    </location>
</feature>
<dbReference type="PROSITE" id="PS50011">
    <property type="entry name" value="PROTEIN_KINASE_DOM"/>
    <property type="match status" value="1"/>
</dbReference>
<dbReference type="GO" id="GO:0004672">
    <property type="term" value="F:protein kinase activity"/>
    <property type="evidence" value="ECO:0007669"/>
    <property type="project" value="InterPro"/>
</dbReference>
<evidence type="ECO:0000256" key="5">
    <source>
        <dbReference type="SAM" id="Phobius"/>
    </source>
</evidence>